<dbReference type="AlphaFoldDB" id="A0A2M7TBS3"/>
<accession>A0A2M7TBS3</accession>
<evidence type="ECO:0000313" key="2">
    <source>
        <dbReference type="EMBL" id="PIZ42635.1"/>
    </source>
</evidence>
<evidence type="ECO:0000313" key="3">
    <source>
        <dbReference type="Proteomes" id="UP000230956"/>
    </source>
</evidence>
<feature type="transmembrane region" description="Helical" evidence="1">
    <location>
        <begin position="20"/>
        <end position="40"/>
    </location>
</feature>
<reference evidence="3" key="1">
    <citation type="submission" date="2017-09" db="EMBL/GenBank/DDBJ databases">
        <title>Depth-based differentiation of microbial function through sediment-hosted aquifers and enrichment of novel symbionts in the deep terrestrial subsurface.</title>
        <authorList>
            <person name="Probst A.J."/>
            <person name="Ladd B."/>
            <person name="Jarett J.K."/>
            <person name="Geller-Mcgrath D.E."/>
            <person name="Sieber C.M.K."/>
            <person name="Emerson J.B."/>
            <person name="Anantharaman K."/>
            <person name="Thomas B.C."/>
            <person name="Malmstrom R."/>
            <person name="Stieglmeier M."/>
            <person name="Klingl A."/>
            <person name="Woyke T."/>
            <person name="Ryan C.M."/>
            <person name="Banfield J.F."/>
        </authorList>
    </citation>
    <scope>NUCLEOTIDE SEQUENCE [LARGE SCALE GENOMIC DNA]</scope>
</reference>
<comment type="caution">
    <text evidence="2">The sequence shown here is derived from an EMBL/GenBank/DDBJ whole genome shotgun (WGS) entry which is preliminary data.</text>
</comment>
<dbReference type="Proteomes" id="UP000230956">
    <property type="component" value="Unassembled WGS sequence"/>
</dbReference>
<dbReference type="EMBL" id="PFNG01000004">
    <property type="protein sequence ID" value="PIZ42635.1"/>
    <property type="molecule type" value="Genomic_DNA"/>
</dbReference>
<dbReference type="PANTHER" id="PTHR34655">
    <property type="entry name" value="CONSERVED WITHIN P. AEROPHILUM"/>
    <property type="match status" value="1"/>
</dbReference>
<dbReference type="RefSeq" id="WP_286677586.1">
    <property type="nucleotide sequence ID" value="NZ_MNXI01000016.1"/>
</dbReference>
<evidence type="ECO:0008006" key="4">
    <source>
        <dbReference type="Google" id="ProtNLM"/>
    </source>
</evidence>
<keyword evidence="1" id="KW-1133">Transmembrane helix</keyword>
<keyword evidence="1" id="KW-0812">Transmembrane</keyword>
<dbReference type="InterPro" id="IPR027396">
    <property type="entry name" value="DsrEFH-like"/>
</dbReference>
<dbReference type="PANTHER" id="PTHR34655:SF1">
    <property type="match status" value="1"/>
</dbReference>
<keyword evidence="1" id="KW-0472">Membrane</keyword>
<organism evidence="2 3">
    <name type="scientific">Candidatus Aquicultor secundus</name>
    <dbReference type="NCBI Taxonomy" id="1973895"/>
    <lineage>
        <taxon>Bacteria</taxon>
        <taxon>Bacillati</taxon>
        <taxon>Actinomycetota</taxon>
        <taxon>Candidatus Aquicultoria</taxon>
        <taxon>Candidatus Aquicultorales</taxon>
        <taxon>Candidatus Aquicultoraceae</taxon>
        <taxon>Candidatus Aquicultor</taxon>
    </lineage>
</organism>
<dbReference type="Pfam" id="PF13686">
    <property type="entry name" value="DrsE_2"/>
    <property type="match status" value="1"/>
</dbReference>
<dbReference type="InterPro" id="IPR032836">
    <property type="entry name" value="DsrE2-like"/>
</dbReference>
<gene>
    <name evidence="2" type="ORF">COY37_00165</name>
</gene>
<name>A0A2M7TBS3_9ACTN</name>
<dbReference type="Gene3D" id="3.40.1260.10">
    <property type="entry name" value="DsrEFH-like"/>
    <property type="match status" value="1"/>
</dbReference>
<sequence>MAEAPKLSIVLMSPELEKLHAGALMGTIAAASGMQVNFFVTMGATKMFTKEAVEKKEFQMGEVGGTIIGKNLDLYYKMLEDGKELGEIKVYACSLVMDIMGWEMKDMLDVVDDVLGVTAFFGISEGGQIMVI</sequence>
<evidence type="ECO:0000256" key="1">
    <source>
        <dbReference type="SAM" id="Phobius"/>
    </source>
</evidence>
<proteinExistence type="predicted"/>
<dbReference type="SUPFAM" id="SSF75169">
    <property type="entry name" value="DsrEFH-like"/>
    <property type="match status" value="1"/>
</dbReference>
<protein>
    <recommendedName>
        <fullName evidence="4">Peroxiredoxin family protein</fullName>
    </recommendedName>
</protein>